<keyword evidence="2 3" id="KW-0808">Transferase</keyword>
<dbReference type="PROSITE" id="PS00375">
    <property type="entry name" value="UDPGT"/>
    <property type="match status" value="1"/>
</dbReference>
<accession>A0AAP0E7L8</accession>
<keyword evidence="6" id="KW-1185">Reference proteome</keyword>
<evidence type="ECO:0000313" key="5">
    <source>
        <dbReference type="EMBL" id="KAK9088146.1"/>
    </source>
</evidence>
<evidence type="ECO:0000256" key="3">
    <source>
        <dbReference type="RuleBase" id="RU003718"/>
    </source>
</evidence>
<dbReference type="InterPro" id="IPR002213">
    <property type="entry name" value="UDP_glucos_trans"/>
</dbReference>
<comment type="caution">
    <text evidence="5">The sequence shown here is derived from an EMBL/GenBank/DDBJ whole genome shotgun (WGS) entry which is preliminary data.</text>
</comment>
<evidence type="ECO:0000256" key="2">
    <source>
        <dbReference type="ARBA" id="ARBA00022679"/>
    </source>
</evidence>
<comment type="similarity">
    <text evidence="1 3">Belongs to the UDP-glycosyltransferase family.</text>
</comment>
<protein>
    <recommendedName>
        <fullName evidence="4">Glycosyltransferase</fullName>
        <ecNumber evidence="4">2.4.1.-</ecNumber>
    </recommendedName>
</protein>
<dbReference type="InterPro" id="IPR035595">
    <property type="entry name" value="UDP_glycos_trans_CS"/>
</dbReference>
<organism evidence="5 6">
    <name type="scientific">Stephania cephalantha</name>
    <dbReference type="NCBI Taxonomy" id="152367"/>
    <lineage>
        <taxon>Eukaryota</taxon>
        <taxon>Viridiplantae</taxon>
        <taxon>Streptophyta</taxon>
        <taxon>Embryophyta</taxon>
        <taxon>Tracheophyta</taxon>
        <taxon>Spermatophyta</taxon>
        <taxon>Magnoliopsida</taxon>
        <taxon>Ranunculales</taxon>
        <taxon>Menispermaceae</taxon>
        <taxon>Menispermoideae</taxon>
        <taxon>Cissampelideae</taxon>
        <taxon>Stephania</taxon>
    </lineage>
</organism>
<name>A0AAP0E7L8_9MAGN</name>
<dbReference type="Gene3D" id="3.40.50.2000">
    <property type="entry name" value="Glycogen Phosphorylase B"/>
    <property type="match status" value="2"/>
</dbReference>
<reference evidence="5 6" key="1">
    <citation type="submission" date="2024-01" db="EMBL/GenBank/DDBJ databases">
        <title>Genome assemblies of Stephania.</title>
        <authorList>
            <person name="Yang L."/>
        </authorList>
    </citation>
    <scope>NUCLEOTIDE SEQUENCE [LARGE SCALE GENOMIC DNA]</scope>
    <source>
        <strain evidence="5">JXDWG</strain>
        <tissue evidence="5">Leaf</tissue>
    </source>
</reference>
<gene>
    <name evidence="5" type="ORF">Scep_027228</name>
</gene>
<evidence type="ECO:0000256" key="4">
    <source>
        <dbReference type="RuleBase" id="RU362057"/>
    </source>
</evidence>
<evidence type="ECO:0000256" key="1">
    <source>
        <dbReference type="ARBA" id="ARBA00009995"/>
    </source>
</evidence>
<sequence>MVVMNMKPKIILVPYPAQGHVTPMFHLALAFLRRHDDFEPVIVTPEHIHRNIHSLYDQNNGGISFVPIPDGLDAGEPRNFFSINFAMENNMPGHLERIILSFGGGGGVACVVVDVLASWAVDVARRLGVQVAGFWPAMRATFNLIAAIPELVQQGLVTEFGTPRHEGSLVQSKKGQLQAISIKTEELPWLIGNPTACKFRFSFWVRAMSRCSSLPYLLLNSFDPSEPTLLQQQQQQQMPTFTNTPQVLLLGPLTSLVGMTKNPSFWDEDTTCLSWLDKQQPGSVIYVSFGSWVGPDIGDDRIRELALGLKATKRPFLWVLNSGGSSSSSTDHNKILNNASNKVEDVVLGKVVSWAPQREVLRHEAIGCYLTHCGWNSIMEAIEECAKPLLCCPIAGDQFVNCRYVVKVWGVGERMEGMRREEVERGVRRVMEGEGVEEMKRRMVELKERVLCLERVSKAKASLADFANQISINFNSITSNHLDKMVEASLAKCKF</sequence>
<dbReference type="PANTHER" id="PTHR11926">
    <property type="entry name" value="GLUCOSYL/GLUCURONOSYL TRANSFERASES"/>
    <property type="match status" value="1"/>
</dbReference>
<dbReference type="GO" id="GO:0080043">
    <property type="term" value="F:quercetin 3-O-glucosyltransferase activity"/>
    <property type="evidence" value="ECO:0007669"/>
    <property type="project" value="TreeGrafter"/>
</dbReference>
<dbReference type="AlphaFoldDB" id="A0AAP0E7L8"/>
<dbReference type="EC" id="2.4.1.-" evidence="4"/>
<dbReference type="Pfam" id="PF00201">
    <property type="entry name" value="UDPGT"/>
    <property type="match status" value="1"/>
</dbReference>
<dbReference type="GO" id="GO:0080044">
    <property type="term" value="F:quercetin 7-O-glucosyltransferase activity"/>
    <property type="evidence" value="ECO:0007669"/>
    <property type="project" value="TreeGrafter"/>
</dbReference>
<keyword evidence="3" id="KW-0328">Glycosyltransferase</keyword>
<dbReference type="Proteomes" id="UP001419268">
    <property type="component" value="Unassembled WGS sequence"/>
</dbReference>
<dbReference type="SUPFAM" id="SSF53756">
    <property type="entry name" value="UDP-Glycosyltransferase/glycogen phosphorylase"/>
    <property type="match status" value="1"/>
</dbReference>
<proteinExistence type="inferred from homology"/>
<evidence type="ECO:0000313" key="6">
    <source>
        <dbReference type="Proteomes" id="UP001419268"/>
    </source>
</evidence>
<dbReference type="EMBL" id="JBBNAG010000012">
    <property type="protein sequence ID" value="KAK9088146.1"/>
    <property type="molecule type" value="Genomic_DNA"/>
</dbReference>
<dbReference type="PANTHER" id="PTHR11926:SF1402">
    <property type="entry name" value="GLYCOSYLTRANSFERASE"/>
    <property type="match status" value="1"/>
</dbReference>
<dbReference type="CDD" id="cd03784">
    <property type="entry name" value="GT1_Gtf-like"/>
    <property type="match status" value="1"/>
</dbReference>
<dbReference type="FunFam" id="3.40.50.2000:FF:000060">
    <property type="entry name" value="Glycosyltransferase"/>
    <property type="match status" value="1"/>
</dbReference>